<sequence length="1081" mass="122833">MMFYAISWLVLIFCGICLCYDEYLNDFRQLCPTLVIPTLYNGQNPENFKAIWEKNLNIAGRKIFENLNKTEALKAVDDRCDNIGTERDIICTFKDYATIGELVERDIRSLNERLDPMLESAWNYYLNYIIAWFQHPRIVSLHCDPTLERLWKFIDKLSHLESYKALLDMKSVYDNINSKGLRQEINRVCIVKPTDKLCLIKIWTNTADKVDKLLTYIGREQWDNISSEIYKSAIRLHFYGVKSMFQKMNPSSSAQGFLSTEDSEVEIWIKNTTFHIFALIQNNQIESLVRIVQLLPNSFDLPCDLSADYPSFKRTICTFNNMLYTLHSHVKDVKGNIKHINVNIDYEKFLREERLEQILNIGETTSYTLTQVTKHLKLESKKNFGEVKSYFQTLANFDFLKTQADISYIENSLNHYKKTSIEASRELDFHMDIILKAAMVVTLGDAAEALLKLSFRIAEAMNPLKALIEGGSAVSILDASQQLSRSLVSVSKAIALFASFDKLISKAKKFVVMLSANDNYLKTVVKLLKSLKILTSQSSSSSSSLPEFTTTMNKFLEDYKNYKPVVTKDFLLGMTASWEKVVNAACGLIDSTQGTAAGGAKIVLLKEGSCIKAKSQARKIVVSYEEIYNFQFTLKDSLAEAMRAWTSFNSASMINSDFNAAKLKSADDSEIFEKLELLSAFSVICYKISVRTATDAYCDILEYLEGHRPLDCVEEGTLITTLLSRTPLKCQIMEDYFVVPTKPSNQEDTAYISLEDLYAGNPVVFKIPDSQWLIDHGWISARQRHDTIFVQRFEIFVPFVSKKSRRVQVQAQATVGNQLKAPDGTEYVIYPPPTLRYTYIEGRQGRECSIEEDSNSYNDHCRGMPKICPITKVSPNCASRGNICPSIYAQWNIIVHGYKKANLAVPSTDIPLVARLQFCTHPVSRDVSRQQKDFNYHSSSLHSLVEPRQKRANSDLEQDNKCCESNKYYNESEDTCTDCPSGTKSKYKGLFCGKIIQFVPARFNDTTFSFDDAQKACKIIASKTDIQNAVEVGDESCACGWLSDRTREAPKPNSSCEEYNGESTITCYSNNTLGVYCLNKY</sequence>
<reference evidence="4" key="3">
    <citation type="submission" date="2023-05" db="EMBL/GenBank/DDBJ databases">
        <authorList>
            <person name="Smith C.H."/>
        </authorList>
    </citation>
    <scope>NUCLEOTIDE SEQUENCE</scope>
    <source>
        <strain evidence="4">CHS0354</strain>
        <tissue evidence="4">Mantle</tissue>
    </source>
</reference>
<dbReference type="InterPro" id="IPR016187">
    <property type="entry name" value="CTDL_fold"/>
</dbReference>
<dbReference type="InterPro" id="IPR016186">
    <property type="entry name" value="C-type_lectin-like/link_sf"/>
</dbReference>
<feature type="chain" id="PRO_5041900352" description="Link domain-containing protein" evidence="2">
    <location>
        <begin position="20"/>
        <end position="1081"/>
    </location>
</feature>
<dbReference type="SUPFAM" id="SSF56436">
    <property type="entry name" value="C-type lectin-like"/>
    <property type="match status" value="1"/>
</dbReference>
<dbReference type="EMBL" id="JAEAOA010000432">
    <property type="protein sequence ID" value="KAK3597797.1"/>
    <property type="molecule type" value="Genomic_DNA"/>
</dbReference>
<dbReference type="GO" id="GO:0005540">
    <property type="term" value="F:hyaluronic acid binding"/>
    <property type="evidence" value="ECO:0007669"/>
    <property type="project" value="InterPro"/>
</dbReference>
<accession>A0AAE0W296</accession>
<dbReference type="SMART" id="SM00445">
    <property type="entry name" value="LINK"/>
    <property type="match status" value="1"/>
</dbReference>
<keyword evidence="5" id="KW-1185">Reference proteome</keyword>
<evidence type="ECO:0000256" key="1">
    <source>
        <dbReference type="ARBA" id="ARBA00023157"/>
    </source>
</evidence>
<dbReference type="InterPro" id="IPR000538">
    <property type="entry name" value="Link_dom"/>
</dbReference>
<dbReference type="Proteomes" id="UP001195483">
    <property type="component" value="Unassembled WGS sequence"/>
</dbReference>
<keyword evidence="1" id="KW-1015">Disulfide bond</keyword>
<evidence type="ECO:0000259" key="3">
    <source>
        <dbReference type="PROSITE" id="PS50963"/>
    </source>
</evidence>
<comment type="caution">
    <text evidence="4">The sequence shown here is derived from an EMBL/GenBank/DDBJ whole genome shotgun (WGS) entry which is preliminary data.</text>
</comment>
<name>A0AAE0W296_9BIVA</name>
<dbReference type="Gene3D" id="3.10.100.10">
    <property type="entry name" value="Mannose-Binding Protein A, subunit A"/>
    <property type="match status" value="1"/>
</dbReference>
<evidence type="ECO:0000256" key="2">
    <source>
        <dbReference type="SAM" id="SignalP"/>
    </source>
</evidence>
<reference evidence="4" key="2">
    <citation type="journal article" date="2021" name="Genome Biol. Evol.">
        <title>Developing a high-quality reference genome for a parasitic bivalve with doubly uniparental inheritance (Bivalvia: Unionida).</title>
        <authorList>
            <person name="Smith C.H."/>
        </authorList>
    </citation>
    <scope>NUCLEOTIDE SEQUENCE</scope>
    <source>
        <strain evidence="4">CHS0354</strain>
        <tissue evidence="4">Mantle</tissue>
    </source>
</reference>
<proteinExistence type="predicted"/>
<evidence type="ECO:0000313" key="4">
    <source>
        <dbReference type="EMBL" id="KAK3597797.1"/>
    </source>
</evidence>
<dbReference type="GO" id="GO:0007155">
    <property type="term" value="P:cell adhesion"/>
    <property type="evidence" value="ECO:0007669"/>
    <property type="project" value="InterPro"/>
</dbReference>
<protein>
    <recommendedName>
        <fullName evidence="3">Link domain-containing protein</fullName>
    </recommendedName>
</protein>
<organism evidence="4 5">
    <name type="scientific">Potamilus streckersoni</name>
    <dbReference type="NCBI Taxonomy" id="2493646"/>
    <lineage>
        <taxon>Eukaryota</taxon>
        <taxon>Metazoa</taxon>
        <taxon>Spiralia</taxon>
        <taxon>Lophotrochozoa</taxon>
        <taxon>Mollusca</taxon>
        <taxon>Bivalvia</taxon>
        <taxon>Autobranchia</taxon>
        <taxon>Heteroconchia</taxon>
        <taxon>Palaeoheterodonta</taxon>
        <taxon>Unionida</taxon>
        <taxon>Unionoidea</taxon>
        <taxon>Unionidae</taxon>
        <taxon>Ambleminae</taxon>
        <taxon>Lampsilini</taxon>
        <taxon>Potamilus</taxon>
    </lineage>
</organism>
<reference evidence="4" key="1">
    <citation type="journal article" date="2021" name="Genome Biol. Evol.">
        <title>A High-Quality Reference Genome for a Parasitic Bivalve with Doubly Uniparental Inheritance (Bivalvia: Unionida).</title>
        <authorList>
            <person name="Smith C.H."/>
        </authorList>
    </citation>
    <scope>NUCLEOTIDE SEQUENCE</scope>
    <source>
        <strain evidence="4">CHS0354</strain>
    </source>
</reference>
<gene>
    <name evidence="4" type="ORF">CHS0354_006166</name>
</gene>
<feature type="signal peptide" evidence="2">
    <location>
        <begin position="1"/>
        <end position="19"/>
    </location>
</feature>
<keyword evidence="2" id="KW-0732">Signal</keyword>
<feature type="domain" description="Link" evidence="3">
    <location>
        <begin position="995"/>
        <end position="1079"/>
    </location>
</feature>
<dbReference type="Pfam" id="PF00193">
    <property type="entry name" value="Xlink"/>
    <property type="match status" value="1"/>
</dbReference>
<dbReference type="PROSITE" id="PS50963">
    <property type="entry name" value="LINK_2"/>
    <property type="match status" value="1"/>
</dbReference>
<evidence type="ECO:0000313" key="5">
    <source>
        <dbReference type="Proteomes" id="UP001195483"/>
    </source>
</evidence>
<dbReference type="AlphaFoldDB" id="A0AAE0W296"/>